<proteinExistence type="predicted"/>
<dbReference type="KEGG" id="hmi:soil367_08140"/>
<gene>
    <name evidence="1" type="ORF">soil367_08140</name>
</gene>
<dbReference type="EMBL" id="CP031093">
    <property type="protein sequence ID" value="QCF25888.1"/>
    <property type="molecule type" value="Genomic_DNA"/>
</dbReference>
<dbReference type="Proteomes" id="UP000298049">
    <property type="component" value="Chromosome"/>
</dbReference>
<evidence type="ECO:0000313" key="1">
    <source>
        <dbReference type="EMBL" id="QCF25888.1"/>
    </source>
</evidence>
<keyword evidence="2" id="KW-1185">Reference proteome</keyword>
<accession>A0A4P7XFZ2</accession>
<sequence length="280" mass="31008">MDIRFRSPAALFALAVIVLFSLFNRPVSAQETDPILEAVHNFRLQNYLAINAFYNYSSSRDPETLEEIVLAVNQANGFMQTIADARGEVLPEKGYQTLAAHFQDFKKLMNTNVTDVRNRGYADLRLVSELAEKAGELNQLGEELYDLAAERADLDLSPPAETAREASILLAQMMSQYSIFTSSTVAQVFQGGSDATPLDQKANDLNKLMEQLSALDAGPEASAALEEAYSAWQFIKDSYIKYNERNVSFVINRYSKKIIASLEAAIPTLGRKSTTQAPSD</sequence>
<reference evidence="1 2" key="1">
    <citation type="submission" date="2018-07" db="EMBL/GenBank/DDBJ databases">
        <title>Marsedoiliclastica nanhaica gen. nov. sp. nov., a novel marine hydrocarbonoclastic bacterium isolated from an in-situ enriched hydrocarbon-degrading consortium in deep-sea sediment.</title>
        <authorList>
            <person name="Dong C."/>
            <person name="Ma T."/>
            <person name="Liu R."/>
            <person name="Shao Z."/>
        </authorList>
    </citation>
    <scope>NUCLEOTIDE SEQUENCE [LARGE SCALE GENOMIC DNA]</scope>
    <source>
        <strain evidence="2">soil36-7</strain>
    </source>
</reference>
<dbReference type="AlphaFoldDB" id="A0A4P7XFZ2"/>
<organism evidence="1 2">
    <name type="scientific">Hydrocarboniclastica marina</name>
    <dbReference type="NCBI Taxonomy" id="2259620"/>
    <lineage>
        <taxon>Bacteria</taxon>
        <taxon>Pseudomonadati</taxon>
        <taxon>Pseudomonadota</taxon>
        <taxon>Gammaproteobacteria</taxon>
        <taxon>Alteromonadales</taxon>
        <taxon>Alteromonadaceae</taxon>
        <taxon>Hydrocarboniclastica</taxon>
    </lineage>
</organism>
<evidence type="ECO:0000313" key="2">
    <source>
        <dbReference type="Proteomes" id="UP000298049"/>
    </source>
</evidence>
<name>A0A4P7XFZ2_9ALTE</name>
<protein>
    <submittedName>
        <fullName evidence="1">Uncharacterized protein</fullName>
    </submittedName>
</protein>